<dbReference type="Pfam" id="PF10513">
    <property type="entry name" value="EPL1"/>
    <property type="match status" value="1"/>
</dbReference>
<evidence type="ECO:0000256" key="1">
    <source>
        <dbReference type="ARBA" id="ARBA00004123"/>
    </source>
</evidence>
<organism evidence="11 12">
    <name type="scientific">Bifiguratus adelaidae</name>
    <dbReference type="NCBI Taxonomy" id="1938954"/>
    <lineage>
        <taxon>Eukaryota</taxon>
        <taxon>Fungi</taxon>
        <taxon>Fungi incertae sedis</taxon>
        <taxon>Mucoromycota</taxon>
        <taxon>Mucoromycotina</taxon>
        <taxon>Endogonomycetes</taxon>
        <taxon>Endogonales</taxon>
        <taxon>Endogonales incertae sedis</taxon>
        <taxon>Bifiguratus</taxon>
    </lineage>
</organism>
<name>A0A261XVG3_9FUNG</name>
<feature type="compositionally biased region" description="Basic and acidic residues" evidence="9">
    <location>
        <begin position="768"/>
        <end position="784"/>
    </location>
</feature>
<comment type="caution">
    <text evidence="11">The sequence shown here is derived from an EMBL/GenBank/DDBJ whole genome shotgun (WGS) entry which is preliminary data.</text>
</comment>
<feature type="region of interest" description="Disordered" evidence="9">
    <location>
        <begin position="765"/>
        <end position="784"/>
    </location>
</feature>
<evidence type="ECO:0000313" key="12">
    <source>
        <dbReference type="Proteomes" id="UP000242875"/>
    </source>
</evidence>
<dbReference type="EMBL" id="MVBO01000160">
    <property type="protein sequence ID" value="OZJ02356.1"/>
    <property type="molecule type" value="Genomic_DNA"/>
</dbReference>
<evidence type="ECO:0000256" key="7">
    <source>
        <dbReference type="RuleBase" id="RU361124"/>
    </source>
</evidence>
<keyword evidence="4 7" id="KW-0804">Transcription</keyword>
<evidence type="ECO:0000256" key="4">
    <source>
        <dbReference type="ARBA" id="ARBA00023163"/>
    </source>
</evidence>
<evidence type="ECO:0000313" key="11">
    <source>
        <dbReference type="EMBL" id="OZJ02356.1"/>
    </source>
</evidence>
<evidence type="ECO:0000256" key="2">
    <source>
        <dbReference type="ARBA" id="ARBA00008035"/>
    </source>
</evidence>
<proteinExistence type="inferred from homology"/>
<comment type="subcellular location">
    <subcellularLocation>
        <location evidence="1 7">Nucleus</location>
    </subcellularLocation>
</comment>
<feature type="region of interest" description="Disordered" evidence="9">
    <location>
        <begin position="532"/>
        <end position="574"/>
    </location>
</feature>
<sequence length="784" mass="88858">MPPRAPPPLIPPRFRSRKLSPSQRLAIYQAWELPDVNEASCAVLGRTVDAVETGVDKEEEELRDLAQVLATGYLKPASNAAVTTGEVTPQLYIPTPDASKCIEDERYKSLYERRKFTQPSTFIRYSSTLEDASCVDYCMDEVDEKWLTTFNQKQAHNKSTRLSENDFERLMSQFEQIADERVPFLHMDPSDIPSHTELLCDFPKDFTPLLPFAEHIYTHWKHRRITRAGRPINPTLKLDETARNESDPYVCFRRRETKPIRKTRRSDQLTVERLSRLRKDLQTALSLVHMVVKRERARKECLQNEVVLFQKRLQLYEMQKSLGISETAILIPPVIKTKHEGSTTIKIPLGRVRREEETRSNAAIEQAAYERELVHRREQNARYEDVTENPYHPFLQSTPHQYYRSIQFADSPNVSTYRQPSYRRRVGRGGRLFIDRRVPRELLSFSATDWDDDQAVRSQHNQFDFDDDGESDDEAIEYDYWHSRTVDYRCGLLKEPDLRNLVTTPFHLRIQHPEAFLRRAQSQAVSHITPVNSHHLRTPPATPPPAQLASPRLVNQPPKRQSSNTKLTPDQQSVNMATGMVVKGLQLAAERAQRAAIANAMRQEGMIPNTAALQPNQGPTLGTGESTPTDSTIPSPNSQSVNVRGHSIRVEPPTPQSQQQLQQQLQQRALATQLALQREMLSSNRIPGANPSIIPLNIPNGAVFNGSTIAPISTPNGLTPPLSSTVTPIPAPYNITQSLNGNVTPTSNGRTPSRSPLATTQLGMAEMTNKDKVRDRREGVEARA</sequence>
<accession>A0A261XVG3</accession>
<keyword evidence="3 7" id="KW-0805">Transcription regulation</keyword>
<dbReference type="OrthoDB" id="435275at2759"/>
<evidence type="ECO:0000256" key="6">
    <source>
        <dbReference type="ARBA" id="ARBA00025513"/>
    </source>
</evidence>
<feature type="region of interest" description="Disordered" evidence="9">
    <location>
        <begin position="737"/>
        <end position="757"/>
    </location>
</feature>
<gene>
    <name evidence="11" type="ORF">BZG36_04472</name>
</gene>
<dbReference type="GO" id="GO:0005634">
    <property type="term" value="C:nucleus"/>
    <property type="evidence" value="ECO:0007669"/>
    <property type="project" value="UniProtKB-SubCell"/>
</dbReference>
<dbReference type="PANTHER" id="PTHR14898">
    <property type="entry name" value="ENHANCER OF POLYCOMB"/>
    <property type="match status" value="1"/>
</dbReference>
<keyword evidence="8" id="KW-0175">Coiled coil</keyword>
<dbReference type="Proteomes" id="UP000242875">
    <property type="component" value="Unassembled WGS sequence"/>
</dbReference>
<keyword evidence="12" id="KW-1185">Reference proteome</keyword>
<evidence type="ECO:0000256" key="8">
    <source>
        <dbReference type="SAM" id="Coils"/>
    </source>
</evidence>
<dbReference type="InterPro" id="IPR019542">
    <property type="entry name" value="Enhancer_polycomb-like_N"/>
</dbReference>
<evidence type="ECO:0000256" key="9">
    <source>
        <dbReference type="SAM" id="MobiDB-lite"/>
    </source>
</evidence>
<comment type="similarity">
    <text evidence="2 7">Belongs to the enhancer of polycomb family.</text>
</comment>
<dbReference type="GO" id="GO:0006357">
    <property type="term" value="P:regulation of transcription by RNA polymerase II"/>
    <property type="evidence" value="ECO:0007669"/>
    <property type="project" value="InterPro"/>
</dbReference>
<dbReference type="GO" id="GO:0035267">
    <property type="term" value="C:NuA4 histone acetyltransferase complex"/>
    <property type="evidence" value="ECO:0007669"/>
    <property type="project" value="InterPro"/>
</dbReference>
<feature type="compositionally biased region" description="Polar residues" evidence="9">
    <location>
        <begin position="558"/>
        <end position="574"/>
    </location>
</feature>
<evidence type="ECO:0000256" key="5">
    <source>
        <dbReference type="ARBA" id="ARBA00023242"/>
    </source>
</evidence>
<feature type="coiled-coil region" evidence="8">
    <location>
        <begin position="292"/>
        <end position="319"/>
    </location>
</feature>
<protein>
    <recommendedName>
        <fullName evidence="7">Enhancer of polycomb-like protein</fullName>
    </recommendedName>
</protein>
<feature type="region of interest" description="Disordered" evidence="9">
    <location>
        <begin position="610"/>
        <end position="642"/>
    </location>
</feature>
<evidence type="ECO:0000256" key="3">
    <source>
        <dbReference type="ARBA" id="ARBA00023015"/>
    </source>
</evidence>
<comment type="function">
    <text evidence="6">Component of the NuA4 histone acetyltransferase complex which is involved in transcriptional activation of selected genes principally by acetylation of nucleosomal histone H4 and H2A. The NuA4 complex is also involved in DNA repair. Involved in gene silencing by neighboring heterochromatin, blockage of the silencing spreading along the chromosome, and required for cell cycle progression through G2/M.</text>
</comment>
<feature type="compositionally biased region" description="Polar residues" evidence="9">
    <location>
        <begin position="611"/>
        <end position="642"/>
    </location>
</feature>
<dbReference type="InterPro" id="IPR024943">
    <property type="entry name" value="Enhancer_polycomb"/>
</dbReference>
<reference evidence="11 12" key="1">
    <citation type="journal article" date="2017" name="Mycologia">
        <title>Bifiguratus adelaidae, gen. et sp. nov., a new member of Mucoromycotina in endophytic and soil-dwelling habitats.</title>
        <authorList>
            <person name="Torres-Cruz T.J."/>
            <person name="Billingsley Tobias T.L."/>
            <person name="Almatruk M."/>
            <person name="Hesse C."/>
            <person name="Kuske C.R."/>
            <person name="Desiro A."/>
            <person name="Benucci G.M."/>
            <person name="Bonito G."/>
            <person name="Stajich J.E."/>
            <person name="Dunlap C."/>
            <person name="Arnold A.E."/>
            <person name="Porras-Alfaro A."/>
        </authorList>
    </citation>
    <scope>NUCLEOTIDE SEQUENCE [LARGE SCALE GENOMIC DNA]</scope>
    <source>
        <strain evidence="11 12">AZ0501</strain>
    </source>
</reference>
<keyword evidence="5 7" id="KW-0539">Nucleus</keyword>
<evidence type="ECO:0000259" key="10">
    <source>
        <dbReference type="Pfam" id="PF10513"/>
    </source>
</evidence>
<dbReference type="AlphaFoldDB" id="A0A261XVG3"/>
<feature type="domain" description="Enhancer of polycomb-like N-terminal" evidence="10">
    <location>
        <begin position="15"/>
        <end position="176"/>
    </location>
</feature>